<sequence length="741" mass="78910">MGCSSARCVQAVCSAVCAETLVVLSNQREARARAAAVRALAALTRRASPDLARRLHAHHYYIHLANQISLYEGSWELAAACAALLTKCDVPLEDQLDDDIWVDVTEESLHRSPPLLALLPCCLADVPLAHNITLLARRIIDKASLKVLSEVSLAEVVVRAVRGVGQMPDTNFEGRDLLLEDLYELLNRIAVKALSTQHGVQCPQAVMELHQLLSYVEAAGGANERRVARGAQRALYCAQLDLLEQRLQHAASAAVKHNYFTTVLTSAVSLGGDERAELGARHLATVLRALAFLLTHCPTEPVAGDADLFHRLLSTLLLAVSGTQAGRARWWAQGSAEWAAALQELFWWGAAPAPGTRALQPALLRALYHAPHHVLALLTPHDPAQLRKLAVYLLTILKHVHGAAENGEPSVELAITDWARTWAVATQAGLSDRVPSHALAPEAAALLQQDMARWAAAAAKARPHIAKVVWSKDGLASKVTESAMSVTRGVVDVQNAQRKAFMEHLRRAQADQAAAHHAWQTLIDTYTHEQGECPSLWRPARRDAAVAAVGCSGVARAARLAARLAAGRRGGARPRPRAPAPRAAARGRALPAARAAPQGGPAPRAAGARAGGLDGAARRPGGAPAAARDRGLHGARHGRQRGRRAGRRAAAHRQMHPLRARRRAAAAQPPRAPLHPRAAGGAAGPQLAAGQRGAGGHAALVPAGAGRGALPHQRPRAPAGLRGHRRARRFPQGTRRHASST</sequence>
<dbReference type="EMBL" id="JACEFF010000201">
    <property type="protein sequence ID" value="KAH9642067.1"/>
    <property type="molecule type" value="Genomic_DNA"/>
</dbReference>
<proteinExistence type="predicted"/>
<feature type="compositionally biased region" description="Low complexity" evidence="1">
    <location>
        <begin position="580"/>
        <end position="608"/>
    </location>
</feature>
<evidence type="ECO:0000256" key="1">
    <source>
        <dbReference type="SAM" id="MobiDB-lite"/>
    </source>
</evidence>
<gene>
    <name evidence="2" type="ORF">HF086_007187</name>
</gene>
<feature type="compositionally biased region" description="Basic residues" evidence="1">
    <location>
        <begin position="633"/>
        <end position="664"/>
    </location>
</feature>
<evidence type="ECO:0000313" key="3">
    <source>
        <dbReference type="Proteomes" id="UP000814243"/>
    </source>
</evidence>
<feature type="compositionally biased region" description="Basic residues" evidence="1">
    <location>
        <begin position="722"/>
        <end position="741"/>
    </location>
</feature>
<dbReference type="AlphaFoldDB" id="A0A922MTG7"/>
<evidence type="ECO:0000313" key="2">
    <source>
        <dbReference type="EMBL" id="KAH9642067.1"/>
    </source>
</evidence>
<reference evidence="2" key="1">
    <citation type="journal article" date="2021" name="G3 (Bethesda)">
        <title>Genome and transcriptome analysis of the beet armyworm Spodoptera exigua reveals targets for pest control. .</title>
        <authorList>
            <person name="Simon S."/>
            <person name="Breeschoten T."/>
            <person name="Jansen H.J."/>
            <person name="Dirks R.P."/>
            <person name="Schranz M.E."/>
            <person name="Ros V.I.D."/>
        </authorList>
    </citation>
    <scope>NUCLEOTIDE SEQUENCE</scope>
    <source>
        <strain evidence="2">TB_SE_WUR_2020</strain>
    </source>
</reference>
<name>A0A922MTG7_SPOEX</name>
<comment type="caution">
    <text evidence="2">The sequence shown here is derived from an EMBL/GenBank/DDBJ whole genome shotgun (WGS) entry which is preliminary data.</text>
</comment>
<organism evidence="2 3">
    <name type="scientific">Spodoptera exigua</name>
    <name type="common">Beet armyworm</name>
    <name type="synonym">Noctua fulgens</name>
    <dbReference type="NCBI Taxonomy" id="7107"/>
    <lineage>
        <taxon>Eukaryota</taxon>
        <taxon>Metazoa</taxon>
        <taxon>Ecdysozoa</taxon>
        <taxon>Arthropoda</taxon>
        <taxon>Hexapoda</taxon>
        <taxon>Insecta</taxon>
        <taxon>Pterygota</taxon>
        <taxon>Neoptera</taxon>
        <taxon>Endopterygota</taxon>
        <taxon>Lepidoptera</taxon>
        <taxon>Glossata</taxon>
        <taxon>Ditrysia</taxon>
        <taxon>Noctuoidea</taxon>
        <taxon>Noctuidae</taxon>
        <taxon>Amphipyrinae</taxon>
        <taxon>Spodoptera</taxon>
    </lineage>
</organism>
<accession>A0A922MTG7</accession>
<dbReference type="Proteomes" id="UP000814243">
    <property type="component" value="Unassembled WGS sequence"/>
</dbReference>
<protein>
    <submittedName>
        <fullName evidence="2">Uncharacterized protein</fullName>
    </submittedName>
</protein>
<feature type="compositionally biased region" description="Low complexity" evidence="1">
    <location>
        <begin position="665"/>
        <end position="691"/>
    </location>
</feature>
<feature type="region of interest" description="Disordered" evidence="1">
    <location>
        <begin position="565"/>
        <end position="741"/>
    </location>
</feature>